<dbReference type="Pfam" id="PF21645">
    <property type="entry name" value="FakA-like_M"/>
    <property type="match status" value="1"/>
</dbReference>
<dbReference type="Pfam" id="PF13684">
    <property type="entry name" value="FakA-like_C"/>
    <property type="match status" value="1"/>
</dbReference>
<dbReference type="InterPro" id="IPR033470">
    <property type="entry name" value="FakA-like_C"/>
</dbReference>
<dbReference type="SMART" id="SM01121">
    <property type="entry name" value="Dak1_2"/>
    <property type="match status" value="1"/>
</dbReference>
<gene>
    <name evidence="3" type="ORF">JQM67_05985</name>
</gene>
<protein>
    <submittedName>
        <fullName evidence="3">DAK2 domain-containing protein</fullName>
    </submittedName>
</protein>
<reference evidence="3 4" key="1">
    <citation type="submission" date="2020-12" db="EMBL/GenBank/DDBJ databases">
        <title>Whole genome sequences of gut porcine anaerobes.</title>
        <authorList>
            <person name="Kubasova T."/>
            <person name="Jahodarova E."/>
            <person name="Rychlik I."/>
        </authorList>
    </citation>
    <scope>NUCLEOTIDE SEQUENCE [LARGE SCALE GENOMIC DNA]</scope>
    <source>
        <strain evidence="3 4">An867</strain>
    </source>
</reference>
<organism evidence="3 4">
    <name type="scientific">Anaeromassilibacillus senegalensis</name>
    <dbReference type="NCBI Taxonomy" id="1673717"/>
    <lineage>
        <taxon>Bacteria</taxon>
        <taxon>Bacillati</taxon>
        <taxon>Bacillota</taxon>
        <taxon>Clostridia</taxon>
        <taxon>Eubacteriales</taxon>
        <taxon>Acutalibacteraceae</taxon>
        <taxon>Anaeromassilibacillus</taxon>
    </lineage>
</organism>
<name>A0ABS9CQ99_9FIRM</name>
<feature type="domain" description="DhaL" evidence="2">
    <location>
        <begin position="5"/>
        <end position="198"/>
    </location>
</feature>
<keyword evidence="4" id="KW-1185">Reference proteome</keyword>
<accession>A0ABS9CQ99</accession>
<proteinExistence type="predicted"/>
<dbReference type="RefSeq" id="WP_235323163.1">
    <property type="nucleotide sequence ID" value="NZ_JAFBIT010000001.1"/>
</dbReference>
<dbReference type="InterPro" id="IPR048394">
    <property type="entry name" value="FakA-like_M"/>
</dbReference>
<dbReference type="InterPro" id="IPR050270">
    <property type="entry name" value="DegV_domain_contain"/>
</dbReference>
<comment type="caution">
    <text evidence="3">The sequence shown here is derived from an EMBL/GenBank/DDBJ whole genome shotgun (WGS) entry which is preliminary data.</text>
</comment>
<evidence type="ECO:0000313" key="4">
    <source>
        <dbReference type="Proteomes" id="UP001299220"/>
    </source>
</evidence>
<dbReference type="PANTHER" id="PTHR33434">
    <property type="entry name" value="DEGV DOMAIN-CONTAINING PROTEIN DR_1986-RELATED"/>
    <property type="match status" value="1"/>
</dbReference>
<evidence type="ECO:0000256" key="1">
    <source>
        <dbReference type="SAM" id="Coils"/>
    </source>
</evidence>
<feature type="coiled-coil region" evidence="1">
    <location>
        <begin position="304"/>
        <end position="335"/>
    </location>
</feature>
<dbReference type="Gene3D" id="1.25.40.340">
    <property type="match status" value="1"/>
</dbReference>
<dbReference type="Proteomes" id="UP001299220">
    <property type="component" value="Unassembled WGS sequence"/>
</dbReference>
<dbReference type="PROSITE" id="PS51480">
    <property type="entry name" value="DHAL"/>
    <property type="match status" value="1"/>
</dbReference>
<dbReference type="InterPro" id="IPR036117">
    <property type="entry name" value="DhaL_dom_sf"/>
</dbReference>
<dbReference type="InterPro" id="IPR004007">
    <property type="entry name" value="DhaL_dom"/>
</dbReference>
<dbReference type="NCBIfam" id="TIGR03599">
    <property type="entry name" value="YloV"/>
    <property type="match status" value="1"/>
</dbReference>
<keyword evidence="1" id="KW-0175">Coiled coil</keyword>
<dbReference type="PANTHER" id="PTHR33434:SF4">
    <property type="entry name" value="PHOSPHATASE PROTEIN"/>
    <property type="match status" value="1"/>
</dbReference>
<evidence type="ECO:0000259" key="2">
    <source>
        <dbReference type="PROSITE" id="PS51480"/>
    </source>
</evidence>
<evidence type="ECO:0000313" key="3">
    <source>
        <dbReference type="EMBL" id="MCF2652144.1"/>
    </source>
</evidence>
<dbReference type="Pfam" id="PF02734">
    <property type="entry name" value="Dak2"/>
    <property type="match status" value="1"/>
</dbReference>
<dbReference type="SUPFAM" id="SSF101473">
    <property type="entry name" value="DhaL-like"/>
    <property type="match status" value="1"/>
</dbReference>
<dbReference type="SMART" id="SM01120">
    <property type="entry name" value="Dak2"/>
    <property type="match status" value="1"/>
</dbReference>
<dbReference type="InterPro" id="IPR019986">
    <property type="entry name" value="YloV-like"/>
</dbReference>
<sequence>MITGKQLRDAVISGANSILKNRKYVDDLNIFPVPDGDTGTNMSMTIGAGSDAMGALGDEETTAKVAKTAASAMLRGARGNSGVILSLLFRGFSKGLEDTEEADGAQLAQALALGVDAAYKAVMKPTEGTILTVARVAAEKGAAAAEIDNDPVYVWDAICLGAAEALSTTPDLLPVLKKAGVVDAGGQGLCMIFDGMMRVFKYGEIVQTEMSAEEKAAETAEFFASVAAEFDSEINFTYCTEFIVGRNPEITTEPNELRLFLETIGDCVVVVDDEEIIKVHVHTEQPGDALTKALEFGALLTVKVENMKEQHRKAAEQNEANRAAFEENRAGAKEAASAPEIAEPTEDIGFVSVAAGDGLKALFSDLGCAQVVSGGQTMNPSTADIVAAVLATPAKHVFVLPNNKNIIMAAEQAIPLVTDREITVIPTRTIPQGLSAMLAFDPDNDTAANADAMMMAAEGVSTGTVTFAARDSEFGGFKIKEGDTMGLTNGKLEFVGDTPVRAAYKVAKALMSKHTSFITLIYGEGVSEEDANEALRLIRNKADDDVEISLVNGGQPVYYFILSVE</sequence>
<dbReference type="EMBL" id="JAFBIT010000001">
    <property type="protein sequence ID" value="MCF2652144.1"/>
    <property type="molecule type" value="Genomic_DNA"/>
</dbReference>